<protein>
    <submittedName>
        <fullName evidence="1">S-layer protein</fullName>
    </submittedName>
</protein>
<name>A0A2W5FS51_9BURK</name>
<dbReference type="Gene3D" id="3.20.20.140">
    <property type="entry name" value="Metal-dependent hydrolases"/>
    <property type="match status" value="1"/>
</dbReference>
<dbReference type="AlphaFoldDB" id="A0A2W5FS51"/>
<comment type="caution">
    <text evidence="1">The sequence shown here is derived from an EMBL/GenBank/DDBJ whole genome shotgun (WGS) entry which is preliminary data.</text>
</comment>
<organism evidence="1 2">
    <name type="scientific">Roseateles depolymerans</name>
    <dbReference type="NCBI Taxonomy" id="76731"/>
    <lineage>
        <taxon>Bacteria</taxon>
        <taxon>Pseudomonadati</taxon>
        <taxon>Pseudomonadota</taxon>
        <taxon>Betaproteobacteria</taxon>
        <taxon>Burkholderiales</taxon>
        <taxon>Sphaerotilaceae</taxon>
        <taxon>Roseateles</taxon>
    </lineage>
</organism>
<dbReference type="Proteomes" id="UP000249633">
    <property type="component" value="Unassembled WGS sequence"/>
</dbReference>
<evidence type="ECO:0000313" key="1">
    <source>
        <dbReference type="EMBL" id="PZP35896.1"/>
    </source>
</evidence>
<dbReference type="SUPFAM" id="SSF89550">
    <property type="entry name" value="PHP domain-like"/>
    <property type="match status" value="1"/>
</dbReference>
<proteinExistence type="predicted"/>
<accession>A0A2W5FS51</accession>
<dbReference type="InterPro" id="IPR016195">
    <property type="entry name" value="Pol/histidinol_Pase-like"/>
</dbReference>
<gene>
    <name evidence="1" type="ORF">DI603_03060</name>
</gene>
<evidence type="ECO:0000313" key="2">
    <source>
        <dbReference type="Proteomes" id="UP000249633"/>
    </source>
</evidence>
<dbReference type="EMBL" id="QFOD01000002">
    <property type="protein sequence ID" value="PZP35896.1"/>
    <property type="molecule type" value="Genomic_DNA"/>
</dbReference>
<sequence>MSTDPAGKWTTGDLHVHTVQSDDSRATQTLDFLLGKSFTSYRLDWLALTNHLRSAAYDNNGNALPKPMAFAYPMESYEIQRVRTLQAAGTYADKLIFSGAEWDMPTHDHMGVMLFTDESSLNTATQGVREFQYRFTTLAESLFDPVDVAAWKSRNITRTNSTAADALTALSWLKANYAKTSFVTLNHPSRNPGKYTISDLRQMNDLAPDQMFMIEGMVGNQMEPDRGGYTSAYTDANLPNRTYGGTDAIVAKLGGMWDALLGEGRRIWNIADSDSHFKIDAASNSSGYYPGEYAKNYLWMPDSAKGSAGLIASLRAGRSFGVFGDLIDALDFRVVGSSGTAFMGQEIKVSAGEKIKFTIRFKSPEFNNYLKPVDGDQLAYMKPVVDHVDLIVGDVTEKAAPGTPAYAVATNASTRVLQRFTAADWKVGKDGYASITVQIEARKNQYFRLRGTNLAVNVAGLTANGEPLPDQKTTAASNNARVNAINDRNYSSLWFYSNPVFVSVR</sequence>
<reference evidence="1 2" key="1">
    <citation type="submission" date="2017-08" db="EMBL/GenBank/DDBJ databases">
        <title>Infants hospitalized years apart are colonized by the same room-sourced microbial strains.</title>
        <authorList>
            <person name="Brooks B."/>
            <person name="Olm M.R."/>
            <person name="Firek B.A."/>
            <person name="Baker R."/>
            <person name="Thomas B.C."/>
            <person name="Morowitz M.J."/>
            <person name="Banfield J.F."/>
        </authorList>
    </citation>
    <scope>NUCLEOTIDE SEQUENCE [LARGE SCALE GENOMIC DNA]</scope>
    <source>
        <strain evidence="1">S2_012_000_R2_81</strain>
    </source>
</reference>